<reference evidence="2" key="1">
    <citation type="submission" date="2022-11" db="UniProtKB">
        <authorList>
            <consortium name="WormBaseParasite"/>
        </authorList>
    </citation>
    <scope>IDENTIFICATION</scope>
</reference>
<proteinExistence type="predicted"/>
<keyword evidence="1" id="KW-1185">Reference proteome</keyword>
<protein>
    <submittedName>
        <fullName evidence="2">Uncharacterized protein</fullName>
    </submittedName>
</protein>
<organism evidence="1 2">
    <name type="scientific">Parascaris equorum</name>
    <name type="common">Equine roundworm</name>
    <dbReference type="NCBI Taxonomy" id="6256"/>
    <lineage>
        <taxon>Eukaryota</taxon>
        <taxon>Metazoa</taxon>
        <taxon>Ecdysozoa</taxon>
        <taxon>Nematoda</taxon>
        <taxon>Chromadorea</taxon>
        <taxon>Rhabditida</taxon>
        <taxon>Spirurina</taxon>
        <taxon>Ascaridomorpha</taxon>
        <taxon>Ascaridoidea</taxon>
        <taxon>Ascarididae</taxon>
        <taxon>Parascaris</taxon>
    </lineage>
</organism>
<evidence type="ECO:0000313" key="1">
    <source>
        <dbReference type="Proteomes" id="UP000887564"/>
    </source>
</evidence>
<dbReference type="Proteomes" id="UP000887564">
    <property type="component" value="Unplaced"/>
</dbReference>
<accession>A0A914RV90</accession>
<dbReference type="AlphaFoldDB" id="A0A914RV90"/>
<dbReference type="WBParaSite" id="PEQ_0001041001-mRNA-1">
    <property type="protein sequence ID" value="PEQ_0001041001-mRNA-1"/>
    <property type="gene ID" value="PEQ_0001041001"/>
</dbReference>
<name>A0A914RV90_PAREQ</name>
<evidence type="ECO:0000313" key="2">
    <source>
        <dbReference type="WBParaSite" id="PEQ_0001041001-mRNA-1"/>
    </source>
</evidence>
<sequence>MWQLLFDLEEVLPVHLDASRKFFCVIGTHKIRHFEHVLIVFVHRFDCMVHIVSAFMQSDNGVVHTKVACPKIALHLRDMLVSNHRKHTKRTRRPFISAKLP</sequence>